<gene>
    <name evidence="1" type="ORF">SPOG_05033</name>
</gene>
<reference evidence="1 2" key="1">
    <citation type="journal article" date="2011" name="Science">
        <title>Comparative functional genomics of the fission yeasts.</title>
        <authorList>
            <person name="Rhind N."/>
            <person name="Chen Z."/>
            <person name="Yassour M."/>
            <person name="Thompson D.A."/>
            <person name="Haas B.J."/>
            <person name="Habib N."/>
            <person name="Wapinski I."/>
            <person name="Roy S."/>
            <person name="Lin M.F."/>
            <person name="Heiman D.I."/>
            <person name="Young S.K."/>
            <person name="Furuya K."/>
            <person name="Guo Y."/>
            <person name="Pidoux A."/>
            <person name="Chen H.M."/>
            <person name="Robbertse B."/>
            <person name="Goldberg J.M."/>
            <person name="Aoki K."/>
            <person name="Bayne E.H."/>
            <person name="Berlin A.M."/>
            <person name="Desjardins C.A."/>
            <person name="Dobbs E."/>
            <person name="Dukaj L."/>
            <person name="Fan L."/>
            <person name="FitzGerald M.G."/>
            <person name="French C."/>
            <person name="Gujja S."/>
            <person name="Hansen K."/>
            <person name="Keifenheim D."/>
            <person name="Levin J.Z."/>
            <person name="Mosher R.A."/>
            <person name="Mueller C.A."/>
            <person name="Pfiffner J."/>
            <person name="Priest M."/>
            <person name="Russ C."/>
            <person name="Smialowska A."/>
            <person name="Swoboda P."/>
            <person name="Sykes S.M."/>
            <person name="Vaughn M."/>
            <person name="Vengrova S."/>
            <person name="Yoder R."/>
            <person name="Zeng Q."/>
            <person name="Allshire R."/>
            <person name="Baulcombe D."/>
            <person name="Birren B.W."/>
            <person name="Brown W."/>
            <person name="Ekwall K."/>
            <person name="Kellis M."/>
            <person name="Leatherwood J."/>
            <person name="Levin H."/>
            <person name="Margalit H."/>
            <person name="Martienssen R."/>
            <person name="Nieduszynski C.A."/>
            <person name="Spatafora J.W."/>
            <person name="Friedman N."/>
            <person name="Dalgaard J.Z."/>
            <person name="Baumann P."/>
            <person name="Niki H."/>
            <person name="Regev A."/>
            <person name="Nusbaum C."/>
        </authorList>
    </citation>
    <scope>NUCLEOTIDE SEQUENCE [LARGE SCALE GENOMIC DNA]</scope>
    <source>
        <strain evidence="2">OY26 / ATCC MYA-4695 / CBS 11777 / NBRC 106824 / NRRL Y48691</strain>
    </source>
</reference>
<dbReference type="Proteomes" id="UP000015464">
    <property type="component" value="Unassembled WGS sequence"/>
</dbReference>
<dbReference type="OrthoDB" id="309640at2759"/>
<evidence type="ECO:0000313" key="1">
    <source>
        <dbReference type="EMBL" id="EPY52224.1"/>
    </source>
</evidence>
<dbReference type="GeneID" id="25039329"/>
<name>S9W157_SCHCR</name>
<sequence>MSSLPYYNDDGYGKNVQRPYHYHSQAVTVDNIINYSGQDGWIRTGKIDATDIPGPHCYLI</sequence>
<keyword evidence="2" id="KW-1185">Reference proteome</keyword>
<dbReference type="HOGENOM" id="CLU_2943098_0_0_1"/>
<accession>S9W157</accession>
<protein>
    <submittedName>
        <fullName evidence="1">Uncharacterized protein</fullName>
    </submittedName>
</protein>
<dbReference type="EMBL" id="KE546989">
    <property type="protein sequence ID" value="EPY52224.1"/>
    <property type="molecule type" value="Genomic_DNA"/>
</dbReference>
<proteinExistence type="predicted"/>
<organism evidence="1 2">
    <name type="scientific">Schizosaccharomyces cryophilus (strain OY26 / ATCC MYA-4695 / CBS 11777 / NBRC 106824 / NRRL Y48691)</name>
    <name type="common">Fission yeast</name>
    <dbReference type="NCBI Taxonomy" id="653667"/>
    <lineage>
        <taxon>Eukaryota</taxon>
        <taxon>Fungi</taxon>
        <taxon>Dikarya</taxon>
        <taxon>Ascomycota</taxon>
        <taxon>Taphrinomycotina</taxon>
        <taxon>Schizosaccharomycetes</taxon>
        <taxon>Schizosaccharomycetales</taxon>
        <taxon>Schizosaccharomycetaceae</taxon>
        <taxon>Schizosaccharomyces</taxon>
    </lineage>
</organism>
<evidence type="ECO:0000313" key="2">
    <source>
        <dbReference type="Proteomes" id="UP000015464"/>
    </source>
</evidence>
<dbReference type="RefSeq" id="XP_013022928.1">
    <property type="nucleotide sequence ID" value="XM_013167474.1"/>
</dbReference>
<dbReference type="AlphaFoldDB" id="S9W157"/>